<dbReference type="EMBL" id="AZHD01000024">
    <property type="protein sequence ID" value="OAA54280.1"/>
    <property type="molecule type" value="Genomic_DNA"/>
</dbReference>
<dbReference type="AlphaFoldDB" id="A0A162MCS0"/>
<sequence>MDMEKFFGQLYGSTYHPFLSEDLMEGPPSCTKADFKHPRLRRYPFDLETVNWDEAIVLGVGLDGHVWRVRFQDDETYYALKVFWINRPPQSPHEYSARIECQNNALLQMVETAVQNANMMGEPIVLGDRPENRLVARHNLFSFCDEYRGRARQKRLQRFAKQAEQALEPAKDTEPVLEAELVKMVEKVKQAGLAGEVKQVKQVEHRERTEYTEQPNRVDEPERKPGSFRLPPPPVSKPVKIDSVPPLVRCYGWLPFGSKDIRKMPRQIQPYAYERKGVTVRRLRDSEEHVAIVYEYVPGDKNTIEDVDQAIFFFHCVGFHMNAFTHERNWREGKLIDYSDLMSPFSVGWSRHRWHARSFLKS</sequence>
<feature type="compositionally biased region" description="Basic and acidic residues" evidence="1">
    <location>
        <begin position="200"/>
        <end position="225"/>
    </location>
</feature>
<evidence type="ECO:0008006" key="4">
    <source>
        <dbReference type="Google" id="ProtNLM"/>
    </source>
</evidence>
<feature type="region of interest" description="Disordered" evidence="1">
    <location>
        <begin position="200"/>
        <end position="235"/>
    </location>
</feature>
<keyword evidence="3" id="KW-1185">Reference proteome</keyword>
<dbReference type="OrthoDB" id="5119831at2759"/>
<comment type="caution">
    <text evidence="2">The sequence shown here is derived from an EMBL/GenBank/DDBJ whole genome shotgun (WGS) entry which is preliminary data.</text>
</comment>
<gene>
    <name evidence="2" type="ORF">SPI_08899</name>
</gene>
<accession>A0A162MCS0</accession>
<reference evidence="2 3" key="1">
    <citation type="journal article" date="2016" name="Genome Biol. Evol.">
        <title>Divergent and convergent evolution of fungal pathogenicity.</title>
        <authorList>
            <person name="Shang Y."/>
            <person name="Xiao G."/>
            <person name="Zheng P."/>
            <person name="Cen K."/>
            <person name="Zhan S."/>
            <person name="Wang C."/>
        </authorList>
    </citation>
    <scope>NUCLEOTIDE SEQUENCE [LARGE SCALE GENOMIC DNA]</scope>
    <source>
        <strain evidence="2 3">RCEF 264</strain>
    </source>
</reference>
<protein>
    <recommendedName>
        <fullName evidence="4">Protein kinase-like domain protein</fullName>
    </recommendedName>
</protein>
<name>A0A162MCS0_9HYPO</name>
<proteinExistence type="predicted"/>
<dbReference type="SUPFAM" id="SSF56112">
    <property type="entry name" value="Protein kinase-like (PK-like)"/>
    <property type="match status" value="1"/>
</dbReference>
<dbReference type="Proteomes" id="UP000076874">
    <property type="component" value="Unassembled WGS sequence"/>
</dbReference>
<organism evidence="2 3">
    <name type="scientific">Niveomyces insectorum RCEF 264</name>
    <dbReference type="NCBI Taxonomy" id="1081102"/>
    <lineage>
        <taxon>Eukaryota</taxon>
        <taxon>Fungi</taxon>
        <taxon>Dikarya</taxon>
        <taxon>Ascomycota</taxon>
        <taxon>Pezizomycotina</taxon>
        <taxon>Sordariomycetes</taxon>
        <taxon>Hypocreomycetidae</taxon>
        <taxon>Hypocreales</taxon>
        <taxon>Cordycipitaceae</taxon>
        <taxon>Niveomyces</taxon>
    </lineage>
</organism>
<dbReference type="InterPro" id="IPR011009">
    <property type="entry name" value="Kinase-like_dom_sf"/>
</dbReference>
<evidence type="ECO:0000256" key="1">
    <source>
        <dbReference type="SAM" id="MobiDB-lite"/>
    </source>
</evidence>
<evidence type="ECO:0000313" key="2">
    <source>
        <dbReference type="EMBL" id="OAA54280.1"/>
    </source>
</evidence>
<evidence type="ECO:0000313" key="3">
    <source>
        <dbReference type="Proteomes" id="UP000076874"/>
    </source>
</evidence>